<dbReference type="NCBIfam" id="NF038167">
    <property type="entry name" value="cyan_ocin_like"/>
    <property type="match status" value="1"/>
</dbReference>
<dbReference type="RefSeq" id="WP_193933823.1">
    <property type="nucleotide sequence ID" value="NZ_CAWPMZ010000090.1"/>
</dbReference>
<organism evidence="1 2">
    <name type="scientific">Gloeocapsopsis crepidinum LEGE 06123</name>
    <dbReference type="NCBI Taxonomy" id="588587"/>
    <lineage>
        <taxon>Bacteria</taxon>
        <taxon>Bacillati</taxon>
        <taxon>Cyanobacteriota</taxon>
        <taxon>Cyanophyceae</taxon>
        <taxon>Oscillatoriophycideae</taxon>
        <taxon>Chroococcales</taxon>
        <taxon>Chroococcaceae</taxon>
        <taxon>Gloeocapsopsis</taxon>
    </lineage>
</organism>
<evidence type="ECO:0000313" key="1">
    <source>
        <dbReference type="EMBL" id="MBE9192392.1"/>
    </source>
</evidence>
<gene>
    <name evidence="1" type="ORF">IQ230_18985</name>
</gene>
<dbReference type="InterPro" id="IPR049891">
    <property type="entry name" value="CTB"/>
</dbReference>
<keyword evidence="2" id="KW-1185">Reference proteome</keyword>
<comment type="caution">
    <text evidence="1">The sequence shown here is derived from an EMBL/GenBank/DDBJ whole genome shotgun (WGS) entry which is preliminary data.</text>
</comment>
<reference evidence="1 2" key="1">
    <citation type="submission" date="2020-10" db="EMBL/GenBank/DDBJ databases">
        <authorList>
            <person name="Castelo-Branco R."/>
            <person name="Eusebio N."/>
            <person name="Adriana R."/>
            <person name="Vieira A."/>
            <person name="Brugerolle De Fraissinette N."/>
            <person name="Rezende De Castro R."/>
            <person name="Schneider M.P."/>
            <person name="Vasconcelos V."/>
            <person name="Leao P.N."/>
        </authorList>
    </citation>
    <scope>NUCLEOTIDE SEQUENCE [LARGE SCALE GENOMIC DNA]</scope>
    <source>
        <strain evidence="1 2">LEGE 06123</strain>
    </source>
</reference>
<proteinExistence type="predicted"/>
<accession>A0ABR9UVT1</accession>
<name>A0ABR9UVT1_9CHRO</name>
<protein>
    <submittedName>
        <fullName evidence="1">CTB family bacteriocin</fullName>
    </submittedName>
</protein>
<sequence length="77" mass="8114">MSELNIHSKLLTNLSEEQQEALSGGISLQDLVSSAFSQEALVLGSTAKTGRNGSDVTQVLAAEDIVTEALKDVNLNI</sequence>
<evidence type="ECO:0000313" key="2">
    <source>
        <dbReference type="Proteomes" id="UP000651156"/>
    </source>
</evidence>
<dbReference type="EMBL" id="JADEWN010000054">
    <property type="protein sequence ID" value="MBE9192392.1"/>
    <property type="molecule type" value="Genomic_DNA"/>
</dbReference>
<dbReference type="Proteomes" id="UP000651156">
    <property type="component" value="Unassembled WGS sequence"/>
</dbReference>